<gene>
    <name evidence="1" type="ORF">CYIG_00034</name>
</gene>
<keyword evidence="2" id="KW-1185">Reference proteome</keyword>
<dbReference type="GeneID" id="11538085"/>
<evidence type="ECO:0000313" key="1">
    <source>
        <dbReference type="EMBL" id="ADP00107.1"/>
    </source>
</evidence>
<reference evidence="1 2" key="1">
    <citation type="submission" date="2009-10" db="EMBL/GenBank/DDBJ databases">
        <title>The Genome Sequence of Cyanophage NATL1A-7.</title>
        <authorList>
            <consortium name="The Broad Institute Genome Sequencing Platform"/>
            <person name="Henn M.R."/>
            <person name="Sullivan M.S."/>
            <person name="Osburne M.S."/>
            <person name="Levin J."/>
            <person name="Malboeuf C."/>
            <person name="Casali M."/>
            <person name="Russ C."/>
            <person name="Lennon N."/>
            <person name="Erlich R."/>
            <person name="Young S.K."/>
            <person name="Koehrsen M."/>
            <person name="Yandava C."/>
            <person name="Zeng Q."/>
            <person name="Alvarado L."/>
            <person name="Anderson S."/>
            <person name="Berlin A."/>
            <person name="Borenstein D."/>
            <person name="Chen Z."/>
            <person name="Engels R."/>
            <person name="Freedman E."/>
            <person name="Gellesch M."/>
            <person name="Goldberg J."/>
            <person name="Green L."/>
            <person name="Griggs A."/>
            <person name="Gujja S."/>
            <person name="Heiman D."/>
            <person name="Hepburn T."/>
            <person name="Howarth C."/>
            <person name="Jen D."/>
            <person name="Larson L."/>
            <person name="Lewis B."/>
            <person name="Mehta T."/>
            <person name="Park D."/>
            <person name="Pearson M."/>
            <person name="Roberts A."/>
            <person name="Ryan E."/>
            <person name="Saif S."/>
            <person name="Shea T."/>
            <person name="Shenoy N."/>
            <person name="Sisk P."/>
            <person name="Stolte C."/>
            <person name="Sykes S."/>
            <person name="Walk T."/>
            <person name="White J."/>
            <person name="Yu Q."/>
            <person name="Coleman M.L."/>
            <person name="Huang K.H."/>
            <person name="Weigele P.R."/>
            <person name="DeFrancesco A.S."/>
            <person name="Kern S.E."/>
            <person name="Thompson L.R."/>
            <person name="Fu R."/>
            <person name="Hombeck B."/>
            <person name="Chisholm S.W."/>
            <person name="Haas B."/>
            <person name="Nusbaum C."/>
            <person name="Galagan J."/>
            <person name="Birren B."/>
        </authorList>
    </citation>
    <scope>NUCLEOTIDE SEQUENCE [LARGE SCALE GENOMIC DNA]</scope>
    <source>
        <strain evidence="1">NATL1A-7</strain>
    </source>
</reference>
<dbReference type="RefSeq" id="YP_005087479.1">
    <property type="nucleotide sequence ID" value="NC_016658.1"/>
</dbReference>
<accession>E3SNA3</accession>
<dbReference type="EMBL" id="GU071102">
    <property type="protein sequence ID" value="ADP00107.1"/>
    <property type="molecule type" value="Genomic_DNA"/>
</dbReference>
<dbReference type="Proteomes" id="UP000006531">
    <property type="component" value="Segment"/>
</dbReference>
<organism evidence="1 2">
    <name type="scientific">Cyanophage NATL1A-7</name>
    <dbReference type="NCBI Taxonomy" id="445693"/>
    <lineage>
        <taxon>Viruses</taxon>
        <taxon>Duplodnaviria</taxon>
        <taxon>Heunggongvirae</taxon>
        <taxon>Uroviricota</taxon>
        <taxon>Caudoviricetes</taxon>
        <taxon>Autographivirales</taxon>
        <taxon>Sechaudvirinae</taxon>
        <taxon>Cheungvirus</taxon>
        <taxon>Cheungvirus NATL1A7</taxon>
    </lineage>
</organism>
<proteinExistence type="predicted"/>
<evidence type="ECO:0000313" key="2">
    <source>
        <dbReference type="Proteomes" id="UP000006531"/>
    </source>
</evidence>
<dbReference type="KEGG" id="vg:11538085"/>
<sequence length="57" mass="6827">MTEQEIIELVDARADHITNIFVESDWFQEQVELAVKAYLEKHEELNDPIISELEYYK</sequence>
<name>E3SNA3_9CAUD</name>
<protein>
    <submittedName>
        <fullName evidence="1">Predicted protein</fullName>
    </submittedName>
</protein>